<keyword evidence="1 4" id="KW-0378">Hydrolase</keyword>
<organism evidence="6 7">
    <name type="scientific">Labrys okinawensis</name>
    <dbReference type="NCBI Taxonomy" id="346911"/>
    <lineage>
        <taxon>Bacteria</taxon>
        <taxon>Pseudomonadati</taxon>
        <taxon>Pseudomonadota</taxon>
        <taxon>Alphaproteobacteria</taxon>
        <taxon>Hyphomicrobiales</taxon>
        <taxon>Xanthobacteraceae</taxon>
        <taxon>Labrys</taxon>
    </lineage>
</organism>
<feature type="short sequence motif" description="GXGXXG" evidence="4">
    <location>
        <begin position="18"/>
        <end position="23"/>
    </location>
</feature>
<name>A0A2S9QEU8_9HYPH</name>
<sequence length="283" mass="29780">MTPRVKSPVKTVALALGGGGARGLAHIAMLEVFDELGIRPVAMAGTSMGAIYAAAYAAGLSAAELHAYTLATLADRRGTRSKLMAARTGRLADLFSGLGNPVMIDAEAFCEAFLPEVVPKTFSELAIPLTVVATDYYGRRERAFTSGPLRQAVAASMAIPGAIRPVRIDGQVLIDGATVNPLPLDHLAGKADILVGVDVSGAATLATETDMPGTFEAMFGALQIMQAAIVDAKAAHYRPDILIRPNVGSIRALDFARSSVVFRLARPAKEELKRRLGDLLERG</sequence>
<feature type="active site" description="Proton acceptor" evidence="4">
    <location>
        <position position="175"/>
    </location>
</feature>
<keyword evidence="3 4" id="KW-0443">Lipid metabolism</keyword>
<accession>A0A2S9QEU8</accession>
<evidence type="ECO:0000256" key="4">
    <source>
        <dbReference type="PROSITE-ProRule" id="PRU01161"/>
    </source>
</evidence>
<feature type="short sequence motif" description="GXSXG" evidence="4">
    <location>
        <begin position="45"/>
        <end position="49"/>
    </location>
</feature>
<dbReference type="Proteomes" id="UP000237682">
    <property type="component" value="Unassembled WGS sequence"/>
</dbReference>
<reference evidence="6 7" key="1">
    <citation type="submission" date="2018-02" db="EMBL/GenBank/DDBJ databases">
        <title>Whole genome sequencing of endophytic bacterium.</title>
        <authorList>
            <person name="Eedara R."/>
            <person name="Podile A.R."/>
        </authorList>
    </citation>
    <scope>NUCLEOTIDE SEQUENCE [LARGE SCALE GENOMIC DNA]</scope>
    <source>
        <strain evidence="6 7">RP1T</strain>
    </source>
</reference>
<comment type="caution">
    <text evidence="6">The sequence shown here is derived from an EMBL/GenBank/DDBJ whole genome shotgun (WGS) entry which is preliminary data.</text>
</comment>
<evidence type="ECO:0000313" key="7">
    <source>
        <dbReference type="Proteomes" id="UP000237682"/>
    </source>
</evidence>
<dbReference type="Gene3D" id="3.40.1090.10">
    <property type="entry name" value="Cytosolic phospholipase A2 catalytic domain"/>
    <property type="match status" value="2"/>
</dbReference>
<feature type="active site" description="Nucleophile" evidence="4">
    <location>
        <position position="47"/>
    </location>
</feature>
<evidence type="ECO:0000256" key="2">
    <source>
        <dbReference type="ARBA" id="ARBA00022963"/>
    </source>
</evidence>
<dbReference type="EMBL" id="PUEJ01000003">
    <property type="protein sequence ID" value="PRH87820.1"/>
    <property type="molecule type" value="Genomic_DNA"/>
</dbReference>
<evidence type="ECO:0000256" key="3">
    <source>
        <dbReference type="ARBA" id="ARBA00023098"/>
    </source>
</evidence>
<keyword evidence="7" id="KW-1185">Reference proteome</keyword>
<feature type="short sequence motif" description="DGA/G" evidence="4">
    <location>
        <begin position="175"/>
        <end position="177"/>
    </location>
</feature>
<proteinExistence type="predicted"/>
<dbReference type="GO" id="GO:0016787">
    <property type="term" value="F:hydrolase activity"/>
    <property type="evidence" value="ECO:0007669"/>
    <property type="project" value="UniProtKB-UniRule"/>
</dbReference>
<dbReference type="AlphaFoldDB" id="A0A2S9QEU8"/>
<dbReference type="OrthoDB" id="5290098at2"/>
<dbReference type="InterPro" id="IPR002641">
    <property type="entry name" value="PNPLA_dom"/>
</dbReference>
<dbReference type="GO" id="GO:0016042">
    <property type="term" value="P:lipid catabolic process"/>
    <property type="evidence" value="ECO:0007669"/>
    <property type="project" value="UniProtKB-UniRule"/>
</dbReference>
<dbReference type="PROSITE" id="PS51635">
    <property type="entry name" value="PNPLA"/>
    <property type="match status" value="1"/>
</dbReference>
<dbReference type="InterPro" id="IPR016035">
    <property type="entry name" value="Acyl_Trfase/lysoPLipase"/>
</dbReference>
<protein>
    <submittedName>
        <fullName evidence="6">Patatin</fullName>
    </submittedName>
</protein>
<dbReference type="RefSeq" id="WP_105861489.1">
    <property type="nucleotide sequence ID" value="NZ_PUEJ01000003.1"/>
</dbReference>
<gene>
    <name evidence="6" type="ORF">C5L14_07855</name>
</gene>
<dbReference type="Pfam" id="PF01734">
    <property type="entry name" value="Patatin"/>
    <property type="match status" value="1"/>
</dbReference>
<feature type="domain" description="PNPLA" evidence="5">
    <location>
        <begin position="14"/>
        <end position="188"/>
    </location>
</feature>
<dbReference type="PANTHER" id="PTHR14226:SF29">
    <property type="entry name" value="NEUROPATHY TARGET ESTERASE SWS"/>
    <property type="match status" value="1"/>
</dbReference>
<dbReference type="SUPFAM" id="SSF52151">
    <property type="entry name" value="FabD/lysophospholipase-like"/>
    <property type="match status" value="1"/>
</dbReference>
<keyword evidence="2 4" id="KW-0442">Lipid degradation</keyword>
<evidence type="ECO:0000256" key="1">
    <source>
        <dbReference type="ARBA" id="ARBA00022801"/>
    </source>
</evidence>
<evidence type="ECO:0000313" key="6">
    <source>
        <dbReference type="EMBL" id="PRH87820.1"/>
    </source>
</evidence>
<dbReference type="PANTHER" id="PTHR14226">
    <property type="entry name" value="NEUROPATHY TARGET ESTERASE/SWISS CHEESE D.MELANOGASTER"/>
    <property type="match status" value="1"/>
</dbReference>
<evidence type="ECO:0000259" key="5">
    <source>
        <dbReference type="PROSITE" id="PS51635"/>
    </source>
</evidence>
<dbReference type="InterPro" id="IPR050301">
    <property type="entry name" value="NTE"/>
</dbReference>